<sequence>MRNASKLCSLGFFVLALVTGSSPAEAAYAVCTTPCKCSKRLAKASTFYAQKFETNVHDLVKMQRDLTRLLIAATATDVATSQAALPTLAAAAKVIQECEEAVTSQIDALKTGLPTLANASAKLGALARRGSTTTTLKITAQNTAGYFRDTSFEDSPIAIKSNDNCGHEQEDDQTEFDTNQDDEKNAILEPTEYHTVTVTCDSDNTNNCYSTVPQAGTGFVQYDLTTKAAEDSTKPASRWGASNTNKDVIVQGTVNITQGTKQSAETALKALKQATANTACNRKLTEYAAVSASPLFKRQAIRSLLKQPTNEQGFTDPTDKVTNAITASYGEGGEEYKAKLWNVIKTIKPPITKNKERAELEI</sequence>
<dbReference type="SUPFAM" id="SSF58087">
    <property type="entry name" value="Variant surface glycoprotein (N-terminal domain)"/>
    <property type="match status" value="1"/>
</dbReference>
<dbReference type="EMBL" id="KX699665">
    <property type="protein sequence ID" value="APD73621.1"/>
    <property type="molecule type" value="Genomic_DNA"/>
</dbReference>
<name>A0A1J0R6X6_9TRYP</name>
<dbReference type="VEuPathDB" id="TriTrypDB:Tb11.v5.0934"/>
<dbReference type="AlphaFoldDB" id="A0A1J0R6X6"/>
<keyword evidence="2" id="KW-0732">Signal</keyword>
<proteinExistence type="predicted"/>
<dbReference type="VEuPathDB" id="TriTrypDB:Tbg972.8.20"/>
<feature type="region of interest" description="Disordered" evidence="1">
    <location>
        <begin position="157"/>
        <end position="180"/>
    </location>
</feature>
<accession>A0A1J0R6X6</accession>
<reference evidence="3" key="1">
    <citation type="submission" date="2016-08" db="EMBL/GenBank/DDBJ databases">
        <title>VSG repertoire of Trypanosoma brucei EATRO 1125.</title>
        <authorList>
            <person name="Cross G.A."/>
        </authorList>
    </citation>
    <scope>NUCLEOTIDE SEQUENCE</scope>
    <source>
        <strain evidence="3">EATRO 1125</strain>
    </source>
</reference>
<dbReference type="VEuPathDB" id="TriTrypDB:Tb1125.Tb10.v4.0263"/>
<feature type="chain" id="PRO_5011955531" evidence="2">
    <location>
        <begin position="27"/>
        <end position="362"/>
    </location>
</feature>
<evidence type="ECO:0000256" key="2">
    <source>
        <dbReference type="SAM" id="SignalP"/>
    </source>
</evidence>
<dbReference type="VEuPathDB" id="TriTrypDB:Tb427_000519500"/>
<feature type="compositionally biased region" description="Acidic residues" evidence="1">
    <location>
        <begin position="169"/>
        <end position="180"/>
    </location>
</feature>
<evidence type="ECO:0000313" key="3">
    <source>
        <dbReference type="EMBL" id="APD73621.1"/>
    </source>
</evidence>
<protein>
    <submittedName>
        <fullName evidence="3">Variant surface glycoprotein 1125.1410</fullName>
    </submittedName>
</protein>
<organism evidence="3">
    <name type="scientific">Trypanosoma brucei</name>
    <dbReference type="NCBI Taxonomy" id="5691"/>
    <lineage>
        <taxon>Eukaryota</taxon>
        <taxon>Discoba</taxon>
        <taxon>Euglenozoa</taxon>
        <taxon>Kinetoplastea</taxon>
        <taxon>Metakinetoplastina</taxon>
        <taxon>Trypanosomatida</taxon>
        <taxon>Trypanosomatidae</taxon>
        <taxon>Trypanosoma</taxon>
    </lineage>
</organism>
<evidence type="ECO:0000256" key="1">
    <source>
        <dbReference type="SAM" id="MobiDB-lite"/>
    </source>
</evidence>
<feature type="signal peptide" evidence="2">
    <location>
        <begin position="1"/>
        <end position="26"/>
    </location>
</feature>